<dbReference type="Pfam" id="PF07500">
    <property type="entry name" value="TFIIS_M"/>
    <property type="match status" value="1"/>
</dbReference>
<evidence type="ECO:0000313" key="8">
    <source>
        <dbReference type="Proteomes" id="UP001189429"/>
    </source>
</evidence>
<keyword evidence="2" id="KW-0863">Zinc-finger</keyword>
<evidence type="ECO:0000256" key="1">
    <source>
        <dbReference type="ARBA" id="ARBA00022723"/>
    </source>
</evidence>
<feature type="region of interest" description="Disordered" evidence="5">
    <location>
        <begin position="188"/>
        <end position="214"/>
    </location>
</feature>
<protein>
    <recommendedName>
        <fullName evidence="6">TFIIS central domain-containing protein</fullName>
    </recommendedName>
</protein>
<dbReference type="InterPro" id="IPR003618">
    <property type="entry name" value="TFIIS_cen_dom"/>
</dbReference>
<dbReference type="InterPro" id="IPR036575">
    <property type="entry name" value="TFIIS_cen_dom_sf"/>
</dbReference>
<gene>
    <name evidence="7" type="ORF">PCOR1329_LOCUS59441</name>
</gene>
<feature type="non-terminal residue" evidence="7">
    <location>
        <position position="1"/>
    </location>
</feature>
<organism evidence="7 8">
    <name type="scientific">Prorocentrum cordatum</name>
    <dbReference type="NCBI Taxonomy" id="2364126"/>
    <lineage>
        <taxon>Eukaryota</taxon>
        <taxon>Sar</taxon>
        <taxon>Alveolata</taxon>
        <taxon>Dinophyceae</taxon>
        <taxon>Prorocentrales</taxon>
        <taxon>Prorocentraceae</taxon>
        <taxon>Prorocentrum</taxon>
    </lineage>
</organism>
<dbReference type="SUPFAM" id="SSF46942">
    <property type="entry name" value="Elongation factor TFIIS domain 2"/>
    <property type="match status" value="1"/>
</dbReference>
<evidence type="ECO:0000259" key="6">
    <source>
        <dbReference type="PROSITE" id="PS51321"/>
    </source>
</evidence>
<feature type="region of interest" description="Disordered" evidence="5">
    <location>
        <begin position="1"/>
        <end position="103"/>
    </location>
</feature>
<evidence type="ECO:0000256" key="5">
    <source>
        <dbReference type="SAM" id="MobiDB-lite"/>
    </source>
</evidence>
<proteinExistence type="predicted"/>
<dbReference type="SMART" id="SM00510">
    <property type="entry name" value="TFS2M"/>
    <property type="match status" value="1"/>
</dbReference>
<dbReference type="PANTHER" id="PTHR11477:SF0">
    <property type="entry name" value="IP08861P-RELATED"/>
    <property type="match status" value="1"/>
</dbReference>
<feature type="compositionally biased region" description="Polar residues" evidence="5">
    <location>
        <begin position="15"/>
        <end position="31"/>
    </location>
</feature>
<evidence type="ECO:0000256" key="3">
    <source>
        <dbReference type="ARBA" id="ARBA00022833"/>
    </source>
</evidence>
<keyword evidence="1" id="KW-0479">Metal-binding</keyword>
<feature type="compositionally biased region" description="Basic residues" evidence="5">
    <location>
        <begin position="1"/>
        <end position="12"/>
    </location>
</feature>
<name>A0ABN9VQ53_9DINO</name>
<dbReference type="PANTHER" id="PTHR11477">
    <property type="entry name" value="TRANSCRIPTION FACTOR S-II ZINC FINGER DOMAIN-CONTAINING PROTEIN"/>
    <property type="match status" value="1"/>
</dbReference>
<comment type="caution">
    <text evidence="7">The sequence shown here is derived from an EMBL/GenBank/DDBJ whole genome shotgun (WGS) entry which is preliminary data.</text>
</comment>
<accession>A0ABN9VQ53</accession>
<feature type="compositionally biased region" description="Low complexity" evidence="5">
    <location>
        <begin position="45"/>
        <end position="61"/>
    </location>
</feature>
<keyword evidence="4" id="KW-0539">Nucleus</keyword>
<evidence type="ECO:0000256" key="4">
    <source>
        <dbReference type="ARBA" id="ARBA00023242"/>
    </source>
</evidence>
<sequence length="214" mass="23068">EAMRQTHRKRKASSGDLTSTPKRRASSTLSLGTEGASQEPEASPRRAQAGGDPAAQAPGPGESAADKDASPAGPGLQKQDSTMSLGGDAPAGGKGLVDDKQRDKVRQKLVEALGKAEAIETKGDEQGNDEMRDPQLLGAEIEQELFNAIPKKDAYMNQARSLLYNLKDPKNLTFRFKLMVGFYKPKDVPSLNAEDMASDEKNAQRAKQRQDAME</sequence>
<feature type="non-terminal residue" evidence="7">
    <location>
        <position position="214"/>
    </location>
</feature>
<feature type="domain" description="TFIIS central" evidence="6">
    <location>
        <begin position="101"/>
        <end position="214"/>
    </location>
</feature>
<keyword evidence="3" id="KW-0862">Zinc</keyword>
<dbReference type="Gene3D" id="1.10.472.30">
    <property type="entry name" value="Transcription elongation factor S-II, central domain"/>
    <property type="match status" value="1"/>
</dbReference>
<evidence type="ECO:0000256" key="2">
    <source>
        <dbReference type="ARBA" id="ARBA00022771"/>
    </source>
</evidence>
<dbReference type="PROSITE" id="PS51321">
    <property type="entry name" value="TFIIS_CENTRAL"/>
    <property type="match status" value="1"/>
</dbReference>
<evidence type="ECO:0000313" key="7">
    <source>
        <dbReference type="EMBL" id="CAK0874598.1"/>
    </source>
</evidence>
<dbReference type="Proteomes" id="UP001189429">
    <property type="component" value="Unassembled WGS sequence"/>
</dbReference>
<keyword evidence="8" id="KW-1185">Reference proteome</keyword>
<dbReference type="EMBL" id="CAUYUJ010017410">
    <property type="protein sequence ID" value="CAK0874598.1"/>
    <property type="molecule type" value="Genomic_DNA"/>
</dbReference>
<reference evidence="7" key="1">
    <citation type="submission" date="2023-10" db="EMBL/GenBank/DDBJ databases">
        <authorList>
            <person name="Chen Y."/>
            <person name="Shah S."/>
            <person name="Dougan E. K."/>
            <person name="Thang M."/>
            <person name="Chan C."/>
        </authorList>
    </citation>
    <scope>NUCLEOTIDE SEQUENCE [LARGE SCALE GENOMIC DNA]</scope>
</reference>
<feature type="compositionally biased region" description="Basic and acidic residues" evidence="5">
    <location>
        <begin position="198"/>
        <end position="214"/>
    </location>
</feature>